<dbReference type="VEuPathDB" id="FungiDB:EMCG_00647"/>
<evidence type="ECO:0000313" key="2">
    <source>
        <dbReference type="EMBL" id="KKZ61023.1"/>
    </source>
</evidence>
<comment type="caution">
    <text evidence="2">The sequence shown here is derived from an EMBL/GenBank/DDBJ whole genome shotgun (WGS) entry which is preliminary data.</text>
</comment>
<evidence type="ECO:0000313" key="3">
    <source>
        <dbReference type="Proteomes" id="UP000034164"/>
    </source>
</evidence>
<sequence>MGAKTKCIKWLSSQSLLQRFSPLGRYKSSCLSIAQIRHTRTQSDSLEKMDMQHLITDKQPRKPWKRASTQVMRDAEQPNRRADIEARSNPGSSTC</sequence>
<dbReference type="AlphaFoldDB" id="A0A0G2HSM5"/>
<organism evidence="2 3">
    <name type="scientific">[Emmonsia] crescens</name>
    <dbReference type="NCBI Taxonomy" id="73230"/>
    <lineage>
        <taxon>Eukaryota</taxon>
        <taxon>Fungi</taxon>
        <taxon>Dikarya</taxon>
        <taxon>Ascomycota</taxon>
        <taxon>Pezizomycotina</taxon>
        <taxon>Eurotiomycetes</taxon>
        <taxon>Eurotiomycetidae</taxon>
        <taxon>Onygenales</taxon>
        <taxon>Ajellomycetaceae</taxon>
        <taxon>Emergomyces</taxon>
    </lineage>
</organism>
<protein>
    <submittedName>
        <fullName evidence="2">Uncharacterized protein</fullName>
    </submittedName>
</protein>
<dbReference type="EMBL" id="LCZI01001380">
    <property type="protein sequence ID" value="KKZ61023.1"/>
    <property type="molecule type" value="Genomic_DNA"/>
</dbReference>
<evidence type="ECO:0000256" key="1">
    <source>
        <dbReference type="SAM" id="MobiDB-lite"/>
    </source>
</evidence>
<reference evidence="3" key="1">
    <citation type="journal article" date="2015" name="PLoS Genet.">
        <title>The dynamic genome and transcriptome of the human fungal pathogen Blastomyces and close relative Emmonsia.</title>
        <authorList>
            <person name="Munoz J.F."/>
            <person name="Gauthier G.M."/>
            <person name="Desjardins C.A."/>
            <person name="Gallo J.E."/>
            <person name="Holder J."/>
            <person name="Sullivan T.D."/>
            <person name="Marty A.J."/>
            <person name="Carmen J.C."/>
            <person name="Chen Z."/>
            <person name="Ding L."/>
            <person name="Gujja S."/>
            <person name="Magrini V."/>
            <person name="Misas E."/>
            <person name="Mitreva M."/>
            <person name="Priest M."/>
            <person name="Saif S."/>
            <person name="Whiston E.A."/>
            <person name="Young S."/>
            <person name="Zeng Q."/>
            <person name="Goldman W.E."/>
            <person name="Mardis E.R."/>
            <person name="Taylor J.W."/>
            <person name="McEwen J.G."/>
            <person name="Clay O.K."/>
            <person name="Klein B.S."/>
            <person name="Cuomo C.A."/>
        </authorList>
    </citation>
    <scope>NUCLEOTIDE SEQUENCE [LARGE SCALE GENOMIC DNA]</scope>
    <source>
        <strain evidence="3">UAMH 3008</strain>
    </source>
</reference>
<feature type="compositionally biased region" description="Basic and acidic residues" evidence="1">
    <location>
        <begin position="73"/>
        <end position="86"/>
    </location>
</feature>
<proteinExistence type="predicted"/>
<name>A0A0G2HSM5_9EURO</name>
<gene>
    <name evidence="2" type="ORF">EMCG_00647</name>
</gene>
<feature type="region of interest" description="Disordered" evidence="1">
    <location>
        <begin position="57"/>
        <end position="95"/>
    </location>
</feature>
<accession>A0A0G2HSM5</accession>
<dbReference type="Proteomes" id="UP000034164">
    <property type="component" value="Unassembled WGS sequence"/>
</dbReference>